<evidence type="ECO:0000259" key="1">
    <source>
        <dbReference type="Pfam" id="PF01225"/>
    </source>
</evidence>
<dbReference type="GO" id="GO:0016881">
    <property type="term" value="F:acid-amino acid ligase activity"/>
    <property type="evidence" value="ECO:0007669"/>
    <property type="project" value="InterPro"/>
</dbReference>
<feature type="non-terminal residue" evidence="2">
    <location>
        <position position="71"/>
    </location>
</feature>
<dbReference type="InterPro" id="IPR050061">
    <property type="entry name" value="MurCDEF_pg_biosynth"/>
</dbReference>
<gene>
    <name evidence="2" type="ORF">HXM80_05435</name>
</gene>
<evidence type="ECO:0000313" key="2">
    <source>
        <dbReference type="EMBL" id="MBF1265122.1"/>
    </source>
</evidence>
<dbReference type="EMBL" id="JABZQQ010000035">
    <property type="protein sequence ID" value="MBF1265122.1"/>
    <property type="molecule type" value="Genomic_DNA"/>
</dbReference>
<dbReference type="Proteomes" id="UP000780345">
    <property type="component" value="Unassembled WGS sequence"/>
</dbReference>
<dbReference type="PANTHER" id="PTHR43445">
    <property type="entry name" value="UDP-N-ACETYLMURAMATE--L-ALANINE LIGASE-RELATED"/>
    <property type="match status" value="1"/>
</dbReference>
<evidence type="ECO:0000313" key="3">
    <source>
        <dbReference type="Proteomes" id="UP000780345"/>
    </source>
</evidence>
<dbReference type="InterPro" id="IPR000713">
    <property type="entry name" value="Mur_ligase_N"/>
</dbReference>
<comment type="caution">
    <text evidence="2">The sequence shown here is derived from an EMBL/GenBank/DDBJ whole genome shotgun (WGS) entry which is preliminary data.</text>
</comment>
<dbReference type="Gene3D" id="3.40.50.720">
    <property type="entry name" value="NAD(P)-binding Rossmann-like Domain"/>
    <property type="match status" value="1"/>
</dbReference>
<feature type="domain" description="Mur ligase N-terminal catalytic" evidence="1">
    <location>
        <begin position="3"/>
        <end position="71"/>
    </location>
</feature>
<keyword evidence="2" id="KW-0436">Ligase</keyword>
<accession>A0A930GU44</accession>
<dbReference type="PANTHER" id="PTHR43445:SF5">
    <property type="entry name" value="UDP-N-ACETYLMURAMATE--L-ALANYL-GAMMA-D-GLUTAMYL-MESO-2,6-DIAMINOHEPTANDIOATE LIGASE"/>
    <property type="match status" value="1"/>
</dbReference>
<protein>
    <submittedName>
        <fullName evidence="2">UDP-N-acetylmuramate:L-alanyl-gamma-D-glutamyl-meso-diaminopimelate ligase</fullName>
    </submittedName>
</protein>
<dbReference type="SUPFAM" id="SSF51984">
    <property type="entry name" value="MurCD N-terminal domain"/>
    <property type="match status" value="1"/>
</dbReference>
<organism evidence="2 3">
    <name type="scientific">Neisseria sicca</name>
    <dbReference type="NCBI Taxonomy" id="490"/>
    <lineage>
        <taxon>Bacteria</taxon>
        <taxon>Pseudomonadati</taxon>
        <taxon>Pseudomonadota</taxon>
        <taxon>Betaproteobacteria</taxon>
        <taxon>Neisseriales</taxon>
        <taxon>Neisseriaceae</taxon>
        <taxon>Neisseria</taxon>
    </lineage>
</organism>
<sequence>MKHIHIIGIGGTFMGGVAAIAKEAGFKVSGCDAKMYPPMSTQLEAQGIELMQGYEPAHLEPAPDLVVVGNA</sequence>
<dbReference type="AlphaFoldDB" id="A0A930GU44"/>
<dbReference type="Pfam" id="PF01225">
    <property type="entry name" value="Mur_ligase"/>
    <property type="match status" value="1"/>
</dbReference>
<name>A0A930GU44_NEISI</name>
<reference evidence="2" key="1">
    <citation type="submission" date="2020-04" db="EMBL/GenBank/DDBJ databases">
        <title>Deep metagenomics examines the oral microbiome during advanced dental caries in children, revealing novel taxa and co-occurrences with host molecules.</title>
        <authorList>
            <person name="Baker J.L."/>
            <person name="Morton J.T."/>
            <person name="Dinis M."/>
            <person name="Alvarez R."/>
            <person name="Tran N.C."/>
            <person name="Knight R."/>
            <person name="Edlund A."/>
        </authorList>
    </citation>
    <scope>NUCLEOTIDE SEQUENCE</scope>
    <source>
        <strain evidence="2">JCVI_32_bin.62</strain>
    </source>
</reference>
<proteinExistence type="predicted"/>